<protein>
    <submittedName>
        <fullName evidence="2">Uncharacterized protein</fullName>
    </submittedName>
</protein>
<sequence>MFVFNNLKKLNLLNLKFINHKAIKIILLLFSLYCISYPLATFFPNPISLILYTIIIYPAALLDIIGLQGLVTEGMCCFGCILTPTTLGCLFVILFWFTAFWFSNLVK</sequence>
<evidence type="ECO:0000256" key="1">
    <source>
        <dbReference type="SAM" id="Phobius"/>
    </source>
</evidence>
<organism evidence="2 3">
    <name type="scientific">Crenothrix polyspora</name>
    <dbReference type="NCBI Taxonomy" id="360316"/>
    <lineage>
        <taxon>Bacteria</taxon>
        <taxon>Pseudomonadati</taxon>
        <taxon>Pseudomonadota</taxon>
        <taxon>Gammaproteobacteria</taxon>
        <taxon>Methylococcales</taxon>
        <taxon>Crenotrichaceae</taxon>
        <taxon>Crenothrix</taxon>
    </lineage>
</organism>
<evidence type="ECO:0000313" key="2">
    <source>
        <dbReference type="EMBL" id="SJM90882.1"/>
    </source>
</evidence>
<keyword evidence="1" id="KW-0812">Transmembrane</keyword>
<dbReference type="Proteomes" id="UP000195667">
    <property type="component" value="Unassembled WGS sequence"/>
</dbReference>
<accession>A0A1R4H3Q8</accession>
<evidence type="ECO:0000313" key="3">
    <source>
        <dbReference type="Proteomes" id="UP000195667"/>
    </source>
</evidence>
<proteinExistence type="predicted"/>
<dbReference type="AlphaFoldDB" id="A0A1R4H3Q8"/>
<feature type="transmembrane region" description="Helical" evidence="1">
    <location>
        <begin position="21"/>
        <end position="43"/>
    </location>
</feature>
<name>A0A1R4H3Q8_9GAMM</name>
<reference evidence="3" key="1">
    <citation type="submission" date="2017-02" db="EMBL/GenBank/DDBJ databases">
        <authorList>
            <person name="Daims H."/>
        </authorList>
    </citation>
    <scope>NUCLEOTIDE SEQUENCE [LARGE SCALE GENOMIC DNA]</scope>
</reference>
<feature type="transmembrane region" description="Helical" evidence="1">
    <location>
        <begin position="49"/>
        <end position="71"/>
    </location>
</feature>
<dbReference type="EMBL" id="FUKI01000072">
    <property type="protein sequence ID" value="SJM90882.1"/>
    <property type="molecule type" value="Genomic_DNA"/>
</dbReference>
<gene>
    <name evidence="2" type="ORF">CRENPOLYSF1_1630001</name>
</gene>
<feature type="transmembrane region" description="Helical" evidence="1">
    <location>
        <begin position="78"/>
        <end position="102"/>
    </location>
</feature>
<keyword evidence="1" id="KW-0472">Membrane</keyword>
<keyword evidence="3" id="KW-1185">Reference proteome</keyword>
<keyword evidence="1" id="KW-1133">Transmembrane helix</keyword>